<reference evidence="1" key="1">
    <citation type="submission" date="2020-04" db="EMBL/GenBank/DDBJ databases">
        <authorList>
            <person name="Chiriac C."/>
            <person name="Salcher M."/>
            <person name="Ghai R."/>
            <person name="Kavagutti S V."/>
        </authorList>
    </citation>
    <scope>NUCLEOTIDE SEQUENCE</scope>
</reference>
<evidence type="ECO:0000313" key="4">
    <source>
        <dbReference type="EMBL" id="CAB5238046.1"/>
    </source>
</evidence>
<evidence type="ECO:0000313" key="2">
    <source>
        <dbReference type="EMBL" id="CAB4195105.1"/>
    </source>
</evidence>
<evidence type="ECO:0000313" key="3">
    <source>
        <dbReference type="EMBL" id="CAB4205084.1"/>
    </source>
</evidence>
<dbReference type="EMBL" id="LR797358">
    <property type="protein sequence ID" value="CAB4205084.1"/>
    <property type="molecule type" value="Genomic_DNA"/>
</dbReference>
<proteinExistence type="predicted"/>
<sequence>MQRVQLEALKPSMLTDEEFAKYVTLYTPEQLPMSWVAEVVERFIEKLKTVEALENAVAALEDELADTTE</sequence>
<name>A0A6J5PGI4_9CAUD</name>
<dbReference type="EMBL" id="LR797223">
    <property type="protein sequence ID" value="CAB4195105.1"/>
    <property type="molecule type" value="Genomic_DNA"/>
</dbReference>
<gene>
    <name evidence="2" type="ORF">UFOVP1276_46</name>
    <name evidence="3" type="ORF">UFOVP1403_20</name>
    <name evidence="4" type="ORF">UFOVP1507_4</name>
    <name evidence="1" type="ORF">UFOVP875_77</name>
</gene>
<accession>A0A6J5PGI4</accession>
<protein>
    <submittedName>
        <fullName evidence="1">Uncharacterized protein</fullName>
    </submittedName>
</protein>
<dbReference type="EMBL" id="LR798457">
    <property type="protein sequence ID" value="CAB5238046.1"/>
    <property type="molecule type" value="Genomic_DNA"/>
</dbReference>
<dbReference type="EMBL" id="LR796819">
    <property type="protein sequence ID" value="CAB4168258.1"/>
    <property type="molecule type" value="Genomic_DNA"/>
</dbReference>
<organism evidence="1">
    <name type="scientific">uncultured Caudovirales phage</name>
    <dbReference type="NCBI Taxonomy" id="2100421"/>
    <lineage>
        <taxon>Viruses</taxon>
        <taxon>Duplodnaviria</taxon>
        <taxon>Heunggongvirae</taxon>
        <taxon>Uroviricota</taxon>
        <taxon>Caudoviricetes</taxon>
        <taxon>Peduoviridae</taxon>
        <taxon>Maltschvirus</taxon>
        <taxon>Maltschvirus maltsch</taxon>
    </lineage>
</organism>
<evidence type="ECO:0000313" key="1">
    <source>
        <dbReference type="EMBL" id="CAB4168258.1"/>
    </source>
</evidence>